<feature type="region of interest" description="Disordered" evidence="2">
    <location>
        <begin position="775"/>
        <end position="912"/>
    </location>
</feature>
<feature type="region of interest" description="Disordered" evidence="2">
    <location>
        <begin position="502"/>
        <end position="522"/>
    </location>
</feature>
<feature type="region of interest" description="Disordered" evidence="2">
    <location>
        <begin position="548"/>
        <end position="587"/>
    </location>
</feature>
<dbReference type="GeneID" id="26905551"/>
<organism evidence="3 4">
    <name type="scientific">Leptomonas pyrrhocoris</name>
    <name type="common">Firebug parasite</name>
    <dbReference type="NCBI Taxonomy" id="157538"/>
    <lineage>
        <taxon>Eukaryota</taxon>
        <taxon>Discoba</taxon>
        <taxon>Euglenozoa</taxon>
        <taxon>Kinetoplastea</taxon>
        <taxon>Metakinetoplastina</taxon>
        <taxon>Trypanosomatida</taxon>
        <taxon>Trypanosomatidae</taxon>
        <taxon>Leishmaniinae</taxon>
        <taxon>Leptomonas</taxon>
    </lineage>
</organism>
<evidence type="ECO:0000313" key="3">
    <source>
        <dbReference type="EMBL" id="KPA79418.1"/>
    </source>
</evidence>
<dbReference type="VEuPathDB" id="TriTrypDB:LpyrH10_10_0300"/>
<evidence type="ECO:0000256" key="1">
    <source>
        <dbReference type="SAM" id="Coils"/>
    </source>
</evidence>
<accession>A0A0N0DUT9</accession>
<feature type="compositionally biased region" description="Polar residues" evidence="2">
    <location>
        <begin position="865"/>
        <end position="877"/>
    </location>
</feature>
<feature type="region of interest" description="Disordered" evidence="2">
    <location>
        <begin position="321"/>
        <end position="471"/>
    </location>
</feature>
<feature type="coiled-coil region" evidence="1">
    <location>
        <begin position="590"/>
        <end position="659"/>
    </location>
</feature>
<sequence>MLVCVREVDKAELARRHRSDIPTPHFERYYHLYPNETSVTLVDVVDNRARKTFNYDVGIHSSRELQEQVVEPLLMTVLTPDRAAQAVVVVDGLAGSRFSTLIDAVDGVLGNTARIAAAHPDVASLSFSAVTLEDNNTLTDTLLPDRSRDAEEVTVLEDTQEQFTSVEDAHYVSLESASIWEAVRQRVSNAFTAYKHQIFSFIFSFHASTGRPNTTMQFISFTVNEVARGMKSSRHAVSSAAGLIECSSPTLTFTSTKLLYLMKPSLLGQQPGAWVACFSPISVVEAAERETFQEAFAVAQTASRLYSSRIALLNASTALLPPHPPLPTSASSVRSAPVAVEDVAESTDHGGDASLFTPDAPSRPAVRKATRGAQTDPADSPDDDTADAPDVRPSAAHLVQTPAGAPTAPSEIGTPMPPAPASSQPALPSPPQRHATGATVAVQTDAAPSQPSFASSPLPGYQRESIQRGLSEEPSAVRYEFDTYRTVMERAMTKLRADMRHSAEQLAEAKEEMRAQRKQTRELRGELELASESRHAMVLENSELRQELAHRQQLHKQKLQELSQVSSSVPASPSPSPSGQLTKHEEADATRALQDEVELLEVRVAELTELVAFHQSEIKEHVAKESLYRQRILDLETALREKEREVISSRAAAQEARRAADAVAVAHATSKATPADAVAAASHSRTSSTVLREDMRDVEDRAAEVELHLRSALDELQRERTRRLQLENLMKKREEEEVAYTAAQQAETAVRTLRQTFENQLRALRTEMTGFRAELAQQQRARPSSPAQVALPSQAQPTSPAAVTLSVSNDSSMQTSTLASRTGLTERSAQQQQPPHRPPTPQRMSPMPEDAVRSHSRGGNDAASVPSQRSSAKPSPSKQHRRTQSFEEYMQEEPHYELQRASFLRPRLRPSK</sequence>
<evidence type="ECO:0000256" key="2">
    <source>
        <dbReference type="SAM" id="MobiDB-lite"/>
    </source>
</evidence>
<comment type="caution">
    <text evidence="3">The sequence shown here is derived from an EMBL/GenBank/DDBJ whole genome shotgun (WGS) entry which is preliminary data.</text>
</comment>
<dbReference type="RefSeq" id="XP_015657856.1">
    <property type="nucleotide sequence ID" value="XM_015803214.1"/>
</dbReference>
<dbReference type="OrthoDB" id="2155209at2759"/>
<dbReference type="AlphaFoldDB" id="A0A0N0DUT9"/>
<keyword evidence="1" id="KW-0175">Coiled coil</keyword>
<evidence type="ECO:0008006" key="5">
    <source>
        <dbReference type="Google" id="ProtNLM"/>
    </source>
</evidence>
<dbReference type="Proteomes" id="UP000037923">
    <property type="component" value="Unassembled WGS sequence"/>
</dbReference>
<gene>
    <name evidence="3" type="ORF">ABB37_05261</name>
</gene>
<dbReference type="RefSeq" id="XP_015657857.1">
    <property type="nucleotide sequence ID" value="XM_015803215.1"/>
</dbReference>
<protein>
    <recommendedName>
        <fullName evidence="5">Kinesin</fullName>
    </recommendedName>
</protein>
<dbReference type="EMBL" id="LGTL01000010">
    <property type="protein sequence ID" value="KPA79418.1"/>
    <property type="molecule type" value="Genomic_DNA"/>
</dbReference>
<dbReference type="EMBL" id="LGTL01000010">
    <property type="protein sequence ID" value="KPA79417.1"/>
    <property type="molecule type" value="Genomic_DNA"/>
</dbReference>
<dbReference type="OMA" id="KTVNYDV"/>
<feature type="compositionally biased region" description="Low complexity" evidence="2">
    <location>
        <begin position="328"/>
        <end position="340"/>
    </location>
</feature>
<evidence type="ECO:0000313" key="4">
    <source>
        <dbReference type="Proteomes" id="UP000037923"/>
    </source>
</evidence>
<name>A0A0N0DUT9_LEPPY</name>
<feature type="compositionally biased region" description="Low complexity" evidence="2">
    <location>
        <begin position="446"/>
        <end position="459"/>
    </location>
</feature>
<keyword evidence="4" id="KW-1185">Reference proteome</keyword>
<feature type="compositionally biased region" description="Polar residues" evidence="2">
    <location>
        <begin position="776"/>
        <end position="829"/>
    </location>
</feature>
<proteinExistence type="predicted"/>
<reference evidence="3 4" key="1">
    <citation type="submission" date="2015-07" db="EMBL/GenBank/DDBJ databases">
        <title>High-quality genome of monoxenous trypanosomatid Leptomonas pyrrhocoris.</title>
        <authorList>
            <person name="Flegontov P."/>
            <person name="Butenko A."/>
            <person name="Firsov S."/>
            <person name="Vlcek C."/>
            <person name="Logacheva M.D."/>
            <person name="Field M."/>
            <person name="Filatov D."/>
            <person name="Flegontova O."/>
            <person name="Gerasimov E."/>
            <person name="Jackson A.P."/>
            <person name="Kelly S."/>
            <person name="Opperdoes F."/>
            <person name="O'Reilly A."/>
            <person name="Votypka J."/>
            <person name="Yurchenko V."/>
            <person name="Lukes J."/>
        </authorList>
    </citation>
    <scope>NUCLEOTIDE SEQUENCE [LARGE SCALE GENOMIC DNA]</scope>
    <source>
        <strain evidence="3">H10</strain>
    </source>
</reference>